<evidence type="ECO:0000259" key="1">
    <source>
        <dbReference type="Pfam" id="PF04230"/>
    </source>
</evidence>
<accession>A0ABQ1MKK7</accession>
<evidence type="ECO:0000313" key="3">
    <source>
        <dbReference type="Proteomes" id="UP000636010"/>
    </source>
</evidence>
<organism evidence="2 3">
    <name type="scientific">Marivirga lumbricoides</name>
    <dbReference type="NCBI Taxonomy" id="1046115"/>
    <lineage>
        <taxon>Bacteria</taxon>
        <taxon>Pseudomonadati</taxon>
        <taxon>Bacteroidota</taxon>
        <taxon>Cytophagia</taxon>
        <taxon>Cytophagales</taxon>
        <taxon>Marivirgaceae</taxon>
        <taxon>Marivirga</taxon>
    </lineage>
</organism>
<keyword evidence="3" id="KW-1185">Reference proteome</keyword>
<dbReference type="RefSeq" id="WP_188464757.1">
    <property type="nucleotide sequence ID" value="NZ_BAABHU010000009.1"/>
</dbReference>
<dbReference type="InterPro" id="IPR007345">
    <property type="entry name" value="Polysacch_pyruvyl_Trfase"/>
</dbReference>
<name>A0ABQ1MKK7_9BACT</name>
<sequence>MILNYFQSNNFGDALNPYIFNHFLPNFFDGDPEVSFVGIGSILGLSHVRKANKKIVFSSGFAYGAIPSVDSSFDIFCVRGPLTCEALKINKNLAVSDGAILLQFMEKKEDDKKYKFSFIPHWESMEKFNWETICEMSDVHYIKPTDSIDSVLSQIKQSEVVIAEAMHGAIVADALRVPWIPVKAYKGINFFKWQDWASSLNLEYNPIQIKSLYNDTNFTRKVIRDKTGYPLPLGTLSPVVRMYEVYQSMFLVQGVVREFEKLKLVAPSLSNDTILNSKGNQLLTTLDKIKKKYSQD</sequence>
<evidence type="ECO:0000313" key="2">
    <source>
        <dbReference type="EMBL" id="GGC41825.1"/>
    </source>
</evidence>
<dbReference type="Proteomes" id="UP000636010">
    <property type="component" value="Unassembled WGS sequence"/>
</dbReference>
<feature type="domain" description="Polysaccharide pyruvyl transferase" evidence="1">
    <location>
        <begin position="43"/>
        <end position="182"/>
    </location>
</feature>
<dbReference type="Pfam" id="PF04230">
    <property type="entry name" value="PS_pyruv_trans"/>
    <property type="match status" value="1"/>
</dbReference>
<reference evidence="3" key="1">
    <citation type="journal article" date="2019" name="Int. J. Syst. Evol. Microbiol.">
        <title>The Global Catalogue of Microorganisms (GCM) 10K type strain sequencing project: providing services to taxonomists for standard genome sequencing and annotation.</title>
        <authorList>
            <consortium name="The Broad Institute Genomics Platform"/>
            <consortium name="The Broad Institute Genome Sequencing Center for Infectious Disease"/>
            <person name="Wu L."/>
            <person name="Ma J."/>
        </authorList>
    </citation>
    <scope>NUCLEOTIDE SEQUENCE [LARGE SCALE GENOMIC DNA]</scope>
    <source>
        <strain evidence="3">CGMCC 1.10832</strain>
    </source>
</reference>
<comment type="caution">
    <text evidence="2">The sequence shown here is derived from an EMBL/GenBank/DDBJ whole genome shotgun (WGS) entry which is preliminary data.</text>
</comment>
<gene>
    <name evidence="2" type="ORF">GCM10011506_29240</name>
</gene>
<protein>
    <recommendedName>
        <fullName evidence="1">Polysaccharide pyruvyl transferase domain-containing protein</fullName>
    </recommendedName>
</protein>
<proteinExistence type="predicted"/>
<dbReference type="EMBL" id="BMEC01000009">
    <property type="protein sequence ID" value="GGC41825.1"/>
    <property type="molecule type" value="Genomic_DNA"/>
</dbReference>